<comment type="caution">
    <text evidence="10">The sequence shown here is derived from an EMBL/GenBank/DDBJ whole genome shotgun (WGS) entry which is preliminary data.</text>
</comment>
<reference evidence="10 11" key="1">
    <citation type="journal article" date="2013" name="Genome Announc.">
        <title>Draft Genome Sequence of Pseudomonas fluorescens LMG 5329, a White Line-Inducing Principle-Producing Bioindicator for the Mushroom Pathogen Pseudomonas tolaasii.</title>
        <authorList>
            <person name="Ghequire M.G."/>
            <person name="Rokni-Zadeh H."/>
            <person name="Zarrineh P."/>
            <person name="De Mot R."/>
        </authorList>
    </citation>
    <scope>NUCLEOTIDE SEQUENCE [LARGE SCALE GENOMIC DNA]</scope>
    <source>
        <strain evidence="10 11">LMG 5329</strain>
    </source>
</reference>
<evidence type="ECO:0000256" key="8">
    <source>
        <dbReference type="ARBA" id="ARBA00023136"/>
    </source>
</evidence>
<evidence type="ECO:0000256" key="5">
    <source>
        <dbReference type="ARBA" id="ARBA00022692"/>
    </source>
</evidence>
<evidence type="ECO:0000256" key="9">
    <source>
        <dbReference type="SAM" id="Phobius"/>
    </source>
</evidence>
<sequence>MEIILLGVILHFIGGFASGSFYIPYKKVRGWAWESYWITGGLVSWLIVPLIAAQLTVPGWVEILRNADTSTLLWTYLFGVLWGIGGLTFGLTMRYLGLSLGMSLIMGLTSALGALMPALYRDLFTSETEGTLTSMLASQGGHWVLWGVAVSLVGIAVCGKAGLIKEREVSQAVKFASVSEFSLGKGMLVAVISGVLSACFSYGISAGRPLAAAAVEHGANSLFQNNVTFMVIMWGGLTTNGIWCLWLNWRNRTFHNYTDRSTPLLGNYLLVAIAGTLWFLQFFFYGMGESRLQNDASSWVLHMSFIIIVSNCWGLYFREWHGTSAANKGVLVAGIAVILGAIAMVGYGNYLG</sequence>
<evidence type="ECO:0000256" key="1">
    <source>
        <dbReference type="ARBA" id="ARBA00022448"/>
    </source>
</evidence>
<evidence type="ECO:0000256" key="3">
    <source>
        <dbReference type="ARBA" id="ARBA00022519"/>
    </source>
</evidence>
<keyword evidence="1" id="KW-0813">Transport</keyword>
<evidence type="ECO:0000256" key="4">
    <source>
        <dbReference type="ARBA" id="ARBA00022597"/>
    </source>
</evidence>
<dbReference type="NCBIfam" id="NF010024">
    <property type="entry name" value="PRK13499.1-4"/>
    <property type="match status" value="1"/>
</dbReference>
<dbReference type="Proteomes" id="UP000030060">
    <property type="component" value="Unassembled WGS sequence"/>
</dbReference>
<dbReference type="AlphaFoldDB" id="A0A0A1Z3D0"/>
<protein>
    <submittedName>
        <fullName evidence="10">Sugar:proton symporter</fullName>
    </submittedName>
</protein>
<dbReference type="InterPro" id="IPR004673">
    <property type="entry name" value="L-rhamnose-proton_sym_RhaT"/>
</dbReference>
<organism evidence="10 11">
    <name type="scientific">Pseudomonas fluorescens LMG 5329</name>
    <dbReference type="NCBI Taxonomy" id="1324332"/>
    <lineage>
        <taxon>Bacteria</taxon>
        <taxon>Pseudomonadati</taxon>
        <taxon>Pseudomonadota</taxon>
        <taxon>Gammaproteobacteria</taxon>
        <taxon>Pseudomonadales</taxon>
        <taxon>Pseudomonadaceae</taxon>
        <taxon>Pseudomonas</taxon>
    </lineage>
</organism>
<feature type="transmembrane region" description="Helical" evidence="9">
    <location>
        <begin position="73"/>
        <end position="91"/>
    </location>
</feature>
<name>A0A0A1Z3D0_PSEFL</name>
<dbReference type="GO" id="GO:0015153">
    <property type="term" value="F:rhamnose transmembrane transporter activity"/>
    <property type="evidence" value="ECO:0007669"/>
    <property type="project" value="InterPro"/>
</dbReference>
<feature type="transmembrane region" description="Helical" evidence="9">
    <location>
        <begin position="98"/>
        <end position="120"/>
    </location>
</feature>
<dbReference type="GO" id="GO:0015293">
    <property type="term" value="F:symporter activity"/>
    <property type="evidence" value="ECO:0007669"/>
    <property type="project" value="UniProtKB-KW"/>
</dbReference>
<dbReference type="EMBL" id="ASGY01000047">
    <property type="protein sequence ID" value="KGE68785.1"/>
    <property type="molecule type" value="Genomic_DNA"/>
</dbReference>
<evidence type="ECO:0000313" key="10">
    <source>
        <dbReference type="EMBL" id="KGE68785.1"/>
    </source>
</evidence>
<dbReference type="RefSeq" id="WP_038844037.1">
    <property type="nucleotide sequence ID" value="NZ_ASGY01000047.1"/>
</dbReference>
<feature type="transmembrane region" description="Helical" evidence="9">
    <location>
        <begin position="329"/>
        <end position="350"/>
    </location>
</feature>
<gene>
    <name evidence="10" type="ORF">K814_0106445</name>
</gene>
<dbReference type="Pfam" id="PF06379">
    <property type="entry name" value="RhaT"/>
    <property type="match status" value="1"/>
</dbReference>
<evidence type="ECO:0000313" key="11">
    <source>
        <dbReference type="Proteomes" id="UP000030060"/>
    </source>
</evidence>
<keyword evidence="3" id="KW-0997">Cell inner membrane</keyword>
<keyword evidence="8 9" id="KW-0472">Membrane</keyword>
<proteinExistence type="predicted"/>
<feature type="transmembrane region" description="Helical" evidence="9">
    <location>
        <begin position="268"/>
        <end position="287"/>
    </location>
</feature>
<evidence type="ECO:0000256" key="2">
    <source>
        <dbReference type="ARBA" id="ARBA00022475"/>
    </source>
</evidence>
<evidence type="ECO:0000256" key="7">
    <source>
        <dbReference type="ARBA" id="ARBA00022989"/>
    </source>
</evidence>
<feature type="transmembrane region" description="Helical" evidence="9">
    <location>
        <begin position="299"/>
        <end position="317"/>
    </location>
</feature>
<accession>A0A0A1Z3D0</accession>
<keyword evidence="7 9" id="KW-1133">Transmembrane helix</keyword>
<evidence type="ECO:0000256" key="6">
    <source>
        <dbReference type="ARBA" id="ARBA00022847"/>
    </source>
</evidence>
<keyword evidence="2" id="KW-1003">Cell membrane</keyword>
<feature type="transmembrane region" description="Helical" evidence="9">
    <location>
        <begin position="227"/>
        <end position="247"/>
    </location>
</feature>
<feature type="transmembrane region" description="Helical" evidence="9">
    <location>
        <begin position="6"/>
        <end position="25"/>
    </location>
</feature>
<feature type="transmembrane region" description="Helical" evidence="9">
    <location>
        <begin position="37"/>
        <end position="61"/>
    </location>
</feature>
<feature type="transmembrane region" description="Helical" evidence="9">
    <location>
        <begin position="140"/>
        <end position="163"/>
    </location>
</feature>
<keyword evidence="4" id="KW-0762">Sugar transport</keyword>
<feature type="transmembrane region" description="Helical" evidence="9">
    <location>
        <begin position="183"/>
        <end position="207"/>
    </location>
</feature>
<dbReference type="GO" id="GO:0016020">
    <property type="term" value="C:membrane"/>
    <property type="evidence" value="ECO:0007669"/>
    <property type="project" value="InterPro"/>
</dbReference>
<keyword evidence="6" id="KW-0769">Symport</keyword>
<dbReference type="OrthoDB" id="9790043at2"/>
<keyword evidence="5 9" id="KW-0812">Transmembrane</keyword>